<keyword evidence="1" id="KW-1133">Transmembrane helix</keyword>
<organism evidence="2 3">
    <name type="scientific">Lacticaseibacillus brantae DSM 23927</name>
    <dbReference type="NCBI Taxonomy" id="1423727"/>
    <lineage>
        <taxon>Bacteria</taxon>
        <taxon>Bacillati</taxon>
        <taxon>Bacillota</taxon>
        <taxon>Bacilli</taxon>
        <taxon>Lactobacillales</taxon>
        <taxon>Lactobacillaceae</taxon>
        <taxon>Lacticaseibacillus</taxon>
    </lineage>
</organism>
<evidence type="ECO:0000313" key="2">
    <source>
        <dbReference type="EMBL" id="KRM71622.1"/>
    </source>
</evidence>
<dbReference type="InterPro" id="IPR024529">
    <property type="entry name" value="ECF_trnsprt_substrate-spec"/>
</dbReference>
<protein>
    <recommendedName>
        <fullName evidence="4">Integral membrane protein</fullName>
    </recommendedName>
</protein>
<sequence>MNTQTKSYRLAIRAILTALIMLQAMIPFLGFIPLGITSLTIIHITVIVAAIILGPVDGMFIGLVWGIGTIVRAFTSPSTPLDTLVFTNPIVSVVPRVLVGLVAGALFGWWYKKRGNLYVASVIAAIAGSLTNTVLVLFFMGTLYTNPVASAYGVSASGLMKVLLTIVGTNGISEMIGAAILTPILVKAIIAATHLKPGKIAKA</sequence>
<dbReference type="Pfam" id="PF12822">
    <property type="entry name" value="ECF_trnsprt"/>
    <property type="match status" value="1"/>
</dbReference>
<dbReference type="Gene3D" id="1.10.1760.20">
    <property type="match status" value="1"/>
</dbReference>
<dbReference type="EMBL" id="AYZQ01000003">
    <property type="protein sequence ID" value="KRM71622.1"/>
    <property type="molecule type" value="Genomic_DNA"/>
</dbReference>
<feature type="transmembrane region" description="Helical" evidence="1">
    <location>
        <begin position="117"/>
        <end position="139"/>
    </location>
</feature>
<evidence type="ECO:0000256" key="1">
    <source>
        <dbReference type="SAM" id="Phobius"/>
    </source>
</evidence>
<keyword evidence="1" id="KW-0472">Membrane</keyword>
<accession>A0A0R2B6B3</accession>
<dbReference type="Proteomes" id="UP000051672">
    <property type="component" value="Unassembled WGS sequence"/>
</dbReference>
<name>A0A0R2B6B3_9LACO</name>
<reference evidence="2 3" key="1">
    <citation type="journal article" date="2015" name="Genome Announc.">
        <title>Expanding the biotechnology potential of lactobacilli through comparative genomics of 213 strains and associated genera.</title>
        <authorList>
            <person name="Sun Z."/>
            <person name="Harris H.M."/>
            <person name="McCann A."/>
            <person name="Guo C."/>
            <person name="Argimon S."/>
            <person name="Zhang W."/>
            <person name="Yang X."/>
            <person name="Jeffery I.B."/>
            <person name="Cooney J.C."/>
            <person name="Kagawa T.F."/>
            <person name="Liu W."/>
            <person name="Song Y."/>
            <person name="Salvetti E."/>
            <person name="Wrobel A."/>
            <person name="Rasinkangas P."/>
            <person name="Parkhill J."/>
            <person name="Rea M.C."/>
            <person name="O'Sullivan O."/>
            <person name="Ritari J."/>
            <person name="Douillard F.P."/>
            <person name="Paul Ross R."/>
            <person name="Yang R."/>
            <person name="Briner A.E."/>
            <person name="Felis G.E."/>
            <person name="de Vos W.M."/>
            <person name="Barrangou R."/>
            <person name="Klaenhammer T.R."/>
            <person name="Caufield P.W."/>
            <person name="Cui Y."/>
            <person name="Zhang H."/>
            <person name="O'Toole P.W."/>
        </authorList>
    </citation>
    <scope>NUCLEOTIDE SEQUENCE [LARGE SCALE GENOMIC DNA]</scope>
    <source>
        <strain evidence="2 3">DSM 23927</strain>
    </source>
</reference>
<comment type="caution">
    <text evidence="2">The sequence shown here is derived from an EMBL/GenBank/DDBJ whole genome shotgun (WGS) entry which is preliminary data.</text>
</comment>
<feature type="transmembrane region" description="Helical" evidence="1">
    <location>
        <begin position="42"/>
        <end position="71"/>
    </location>
</feature>
<keyword evidence="1" id="KW-0812">Transmembrane</keyword>
<dbReference type="PATRIC" id="fig|1423727.3.peg.1300"/>
<feature type="transmembrane region" description="Helical" evidence="1">
    <location>
        <begin position="175"/>
        <end position="195"/>
    </location>
</feature>
<evidence type="ECO:0008006" key="4">
    <source>
        <dbReference type="Google" id="ProtNLM"/>
    </source>
</evidence>
<dbReference type="RefSeq" id="WP_057894575.1">
    <property type="nucleotide sequence ID" value="NZ_AYZQ01000003.1"/>
</dbReference>
<evidence type="ECO:0000313" key="3">
    <source>
        <dbReference type="Proteomes" id="UP000051672"/>
    </source>
</evidence>
<keyword evidence="3" id="KW-1185">Reference proteome</keyword>
<proteinExistence type="predicted"/>
<dbReference type="GO" id="GO:0022857">
    <property type="term" value="F:transmembrane transporter activity"/>
    <property type="evidence" value="ECO:0007669"/>
    <property type="project" value="InterPro"/>
</dbReference>
<dbReference type="OrthoDB" id="9813540at2"/>
<gene>
    <name evidence="2" type="ORF">FC34_GL001279</name>
</gene>
<dbReference type="STRING" id="1423727.FC34_GL001279"/>
<dbReference type="AlphaFoldDB" id="A0A0R2B6B3"/>
<feature type="transmembrane region" description="Helical" evidence="1">
    <location>
        <begin position="12"/>
        <end position="36"/>
    </location>
</feature>
<feature type="transmembrane region" description="Helical" evidence="1">
    <location>
        <begin position="83"/>
        <end position="111"/>
    </location>
</feature>